<dbReference type="InterPro" id="IPR032710">
    <property type="entry name" value="NTF2-like_dom_sf"/>
</dbReference>
<evidence type="ECO:0000256" key="2">
    <source>
        <dbReference type="ARBA" id="ARBA00022927"/>
    </source>
</evidence>
<reference evidence="7 8" key="2">
    <citation type="submission" date="2018-10" db="EMBL/GenBank/DDBJ databases">
        <authorList>
            <consortium name="Pathogen Informatics"/>
        </authorList>
    </citation>
    <scope>NUCLEOTIDE SEQUENCE [LARGE SCALE GENOMIC DNA]</scope>
</reference>
<dbReference type="Gene3D" id="3.10.450.50">
    <property type="match status" value="1"/>
</dbReference>
<dbReference type="AlphaFoldDB" id="A0A0N4VBX5"/>
<evidence type="ECO:0000256" key="4">
    <source>
        <dbReference type="ARBA" id="ARBA00070836"/>
    </source>
</evidence>
<dbReference type="InterPro" id="IPR018222">
    <property type="entry name" value="Nuclear_transport_factor_2_euk"/>
</dbReference>
<proteinExistence type="predicted"/>
<dbReference type="GO" id="GO:0005634">
    <property type="term" value="C:nucleus"/>
    <property type="evidence" value="ECO:0007669"/>
    <property type="project" value="UniProtKB-SubCell"/>
</dbReference>
<accession>A0A0N4VBX5</accession>
<keyword evidence="8" id="KW-1185">Reference proteome</keyword>
<keyword evidence="1 5" id="KW-0813">Transport</keyword>
<dbReference type="STRING" id="51028.A0A0N4VBX5"/>
<sequence>MSATKRENDEKACQAADHFTKIYYEAADRKRNKMNFLYVDDATLVWNGNVVCGSENVTKFFEALPISQHNVSALDCHYLDDEGTPPYPLVVFLAGNVTLGGVDHAYTQTFVLVSEDEKYKIKSDRFRFID</sequence>
<keyword evidence="2 5" id="KW-0653">Protein transport</keyword>
<evidence type="ECO:0000259" key="6">
    <source>
        <dbReference type="PROSITE" id="PS50177"/>
    </source>
</evidence>
<evidence type="ECO:0000256" key="1">
    <source>
        <dbReference type="ARBA" id="ARBA00022448"/>
    </source>
</evidence>
<dbReference type="Pfam" id="PF02136">
    <property type="entry name" value="NTF2"/>
    <property type="match status" value="1"/>
</dbReference>
<dbReference type="Proteomes" id="UP000274131">
    <property type="component" value="Unassembled WGS sequence"/>
</dbReference>
<keyword evidence="3 5" id="KW-0539">Nucleus</keyword>
<dbReference type="CDD" id="cd00780">
    <property type="entry name" value="NTF2"/>
    <property type="match status" value="1"/>
</dbReference>
<dbReference type="PANTHER" id="PTHR12612">
    <property type="entry name" value="NUCLEAR TRANSPORT FACTOR 2"/>
    <property type="match status" value="1"/>
</dbReference>
<dbReference type="GO" id="GO:0051028">
    <property type="term" value="P:mRNA transport"/>
    <property type="evidence" value="ECO:0007669"/>
    <property type="project" value="UniProtKB-UniRule"/>
</dbReference>
<dbReference type="SUPFAM" id="SSF54427">
    <property type="entry name" value="NTF2-like"/>
    <property type="match status" value="1"/>
</dbReference>
<dbReference type="InterPro" id="IPR002075">
    <property type="entry name" value="NTF2_dom"/>
</dbReference>
<name>A0A0N4VBX5_ENTVE</name>
<dbReference type="OrthoDB" id="25408at2759"/>
<comment type="function">
    <text evidence="5">Has a role in nuclear-cytoplasmic transport of proteins and mRNAs.</text>
</comment>
<comment type="subcellular location">
    <subcellularLocation>
        <location evidence="5">Cytoplasm</location>
    </subcellularLocation>
    <subcellularLocation>
        <location evidence="5">Nucleus</location>
    </subcellularLocation>
</comment>
<dbReference type="EMBL" id="UXUI01008965">
    <property type="protein sequence ID" value="VDD92781.1"/>
    <property type="molecule type" value="Genomic_DNA"/>
</dbReference>
<evidence type="ECO:0000313" key="8">
    <source>
        <dbReference type="Proteomes" id="UP000274131"/>
    </source>
</evidence>
<dbReference type="InterPro" id="IPR045875">
    <property type="entry name" value="NTF2"/>
</dbReference>
<dbReference type="GO" id="GO:0005737">
    <property type="term" value="C:cytoplasm"/>
    <property type="evidence" value="ECO:0007669"/>
    <property type="project" value="UniProtKB-SubCell"/>
</dbReference>
<reference evidence="9" key="1">
    <citation type="submission" date="2017-02" db="UniProtKB">
        <authorList>
            <consortium name="WormBaseParasite"/>
        </authorList>
    </citation>
    <scope>IDENTIFICATION</scope>
</reference>
<feature type="domain" description="NTF2" evidence="6">
    <location>
        <begin position="15"/>
        <end position="128"/>
    </location>
</feature>
<dbReference type="PROSITE" id="PS50177">
    <property type="entry name" value="NTF2_DOMAIN"/>
    <property type="match status" value="1"/>
</dbReference>
<evidence type="ECO:0000256" key="3">
    <source>
        <dbReference type="ARBA" id="ARBA00023242"/>
    </source>
</evidence>
<dbReference type="FunFam" id="3.10.450.50:FF:000006">
    <property type="entry name" value="NTF2-related export protein 2 isoform 1"/>
    <property type="match status" value="1"/>
</dbReference>
<dbReference type="WBParaSite" id="EVEC_0000804801-mRNA-1">
    <property type="protein sequence ID" value="EVEC_0000804801-mRNA-1"/>
    <property type="gene ID" value="EVEC_0000804801"/>
</dbReference>
<protein>
    <recommendedName>
        <fullName evidence="4 5">NTF2-related export protein</fullName>
    </recommendedName>
</protein>
<evidence type="ECO:0000313" key="9">
    <source>
        <dbReference type="WBParaSite" id="EVEC_0000804801-mRNA-1"/>
    </source>
</evidence>
<dbReference type="GO" id="GO:0015031">
    <property type="term" value="P:protein transport"/>
    <property type="evidence" value="ECO:0007669"/>
    <property type="project" value="UniProtKB-KW"/>
</dbReference>
<gene>
    <name evidence="7" type="ORF">EVEC_LOCUS7532</name>
</gene>
<dbReference type="GO" id="GO:0006913">
    <property type="term" value="P:nucleocytoplasmic transport"/>
    <property type="evidence" value="ECO:0007669"/>
    <property type="project" value="UniProtKB-UniRule"/>
</dbReference>
<evidence type="ECO:0000256" key="5">
    <source>
        <dbReference type="RuleBase" id="RU369002"/>
    </source>
</evidence>
<organism evidence="9">
    <name type="scientific">Enterobius vermicularis</name>
    <name type="common">Human pinworm</name>
    <dbReference type="NCBI Taxonomy" id="51028"/>
    <lineage>
        <taxon>Eukaryota</taxon>
        <taxon>Metazoa</taxon>
        <taxon>Ecdysozoa</taxon>
        <taxon>Nematoda</taxon>
        <taxon>Chromadorea</taxon>
        <taxon>Rhabditida</taxon>
        <taxon>Spirurina</taxon>
        <taxon>Oxyuridomorpha</taxon>
        <taxon>Oxyuroidea</taxon>
        <taxon>Oxyuridae</taxon>
        <taxon>Enterobius</taxon>
    </lineage>
</organism>
<keyword evidence="5" id="KW-0963">Cytoplasm</keyword>
<evidence type="ECO:0000313" key="7">
    <source>
        <dbReference type="EMBL" id="VDD92781.1"/>
    </source>
</evidence>